<dbReference type="GO" id="GO:0051285">
    <property type="term" value="C:cell cortex of cell tip"/>
    <property type="evidence" value="ECO:0007669"/>
    <property type="project" value="TreeGrafter"/>
</dbReference>
<protein>
    <submittedName>
        <fullName evidence="2">ZYBA0S11-03444g1_1</fullName>
    </submittedName>
</protein>
<dbReference type="OrthoDB" id="4062523at2759"/>
<dbReference type="AlphaFoldDB" id="A0A8J2TCT3"/>
<dbReference type="Pfam" id="PF06687">
    <property type="entry name" value="SUR7"/>
    <property type="match status" value="1"/>
</dbReference>
<keyword evidence="1" id="KW-0472">Membrane</keyword>
<name>A0A8J2TCT3_ZYGB2</name>
<dbReference type="GO" id="GO:0005886">
    <property type="term" value="C:plasma membrane"/>
    <property type="evidence" value="ECO:0007669"/>
    <property type="project" value="InterPro"/>
</dbReference>
<dbReference type="Proteomes" id="UP000019375">
    <property type="component" value="Unassembled WGS sequence"/>
</dbReference>
<feature type="transmembrane region" description="Helical" evidence="1">
    <location>
        <begin position="292"/>
        <end position="313"/>
    </location>
</feature>
<dbReference type="InterPro" id="IPR052413">
    <property type="entry name" value="SUR7_domain"/>
</dbReference>
<dbReference type="PANTHER" id="PTHR28019">
    <property type="entry name" value="CELL MEMBRANE PROTEIN YLR413W-RELATED"/>
    <property type="match status" value="1"/>
</dbReference>
<dbReference type="PANTHER" id="PTHR28019:SF6">
    <property type="entry name" value="PROTEIN ECM7"/>
    <property type="match status" value="1"/>
</dbReference>
<evidence type="ECO:0000313" key="3">
    <source>
        <dbReference type="Proteomes" id="UP000019375"/>
    </source>
</evidence>
<accession>A0A8J2TCT3</accession>
<dbReference type="EMBL" id="HG316464">
    <property type="protein sequence ID" value="CDF91464.1"/>
    <property type="molecule type" value="Genomic_DNA"/>
</dbReference>
<organism evidence="2 3">
    <name type="scientific">Zygosaccharomyces bailii (strain CLIB 213 / ATCC 58445 / CBS 680 / BCRC 21525 / NBRC 1098 / NCYC 1416 / NRRL Y-2227)</name>
    <dbReference type="NCBI Taxonomy" id="1333698"/>
    <lineage>
        <taxon>Eukaryota</taxon>
        <taxon>Fungi</taxon>
        <taxon>Dikarya</taxon>
        <taxon>Ascomycota</taxon>
        <taxon>Saccharomycotina</taxon>
        <taxon>Saccharomycetes</taxon>
        <taxon>Saccharomycetales</taxon>
        <taxon>Saccharomycetaceae</taxon>
        <taxon>Zygosaccharomyces</taxon>
    </lineage>
</organism>
<evidence type="ECO:0000313" key="2">
    <source>
        <dbReference type="EMBL" id="CDF91464.1"/>
    </source>
</evidence>
<keyword evidence="1" id="KW-1133">Transmembrane helix</keyword>
<evidence type="ECO:0000256" key="1">
    <source>
        <dbReference type="SAM" id="Phobius"/>
    </source>
</evidence>
<dbReference type="GO" id="GO:0031505">
    <property type="term" value="P:fungal-type cell wall organization"/>
    <property type="evidence" value="ECO:0007669"/>
    <property type="project" value="TreeGrafter"/>
</dbReference>
<feature type="transmembrane region" description="Helical" evidence="1">
    <location>
        <begin position="248"/>
        <end position="271"/>
    </location>
</feature>
<keyword evidence="3" id="KW-1185">Reference proteome</keyword>
<reference evidence="3" key="1">
    <citation type="journal article" date="2013" name="Genome Announc.">
        <title>Genome sequence of the food spoilage yeast Zygosaccharomyces bailii CLIB 213(T).</title>
        <authorList>
            <person name="Galeote V."/>
            <person name="Bigey F."/>
            <person name="Devillers H."/>
            <person name="Neuveglise C."/>
            <person name="Dequin S."/>
        </authorList>
    </citation>
    <scope>NUCLEOTIDE SEQUENCE [LARGE SCALE GENOMIC DNA]</scope>
    <source>
        <strain evidence="3">CLIB 213 / ATCC 58445 / CBS 680 / CCRC 21525 / NBRC 1098 / NCYC 1416 / NRRL Y-2227</strain>
    </source>
</reference>
<gene>
    <name evidence="2" type="ORF">BN860_03444g</name>
</gene>
<sequence length="412" mass="46884">MQISRVRKMAMRPFENLTALESLVQWLRLTSSTLIVALGLVATVGPLTSPNTLRMAQFDTRPADITQGLFQVLKHAVEVFGSTDANNGVGLTTSEIYILTAYTEGQIQNIPQFITLNIYGRCDVSFKTRTEDPGGTEVQVRNSTIAESCHRAGPDYIFDYRSVLSQLGLDIVLDYAYDKDGASTVLMSSSYNEYMSTLRNQKRNMLSLLYAVICLEACILVMTFWYYIIKGRFINPFKERFLMHSISFLSFTVFICSLTSIITLTCINYKLRNRIRNELQAFGFSYSMGNSWITCIWFMAVFVIISTLVWSGLEWCISDSQDYRDGSQNNILSYQPGVFMDQSELEAPHDSREQDLYHTDSISNTINTLRRSPEEGSDFAEEMELQDLALYSSEDSELMMQRTVKPSSTMQF</sequence>
<feature type="transmembrane region" description="Helical" evidence="1">
    <location>
        <begin position="208"/>
        <end position="228"/>
    </location>
</feature>
<dbReference type="InterPro" id="IPR009571">
    <property type="entry name" value="SUR7/Rim9-like_fungi"/>
</dbReference>
<proteinExistence type="predicted"/>
<keyword evidence="1" id="KW-0812">Transmembrane</keyword>